<dbReference type="InterPro" id="IPR036873">
    <property type="entry name" value="Rhodanese-like_dom_sf"/>
</dbReference>
<dbReference type="CDD" id="cd00158">
    <property type="entry name" value="RHOD"/>
    <property type="match status" value="1"/>
</dbReference>
<keyword evidence="4" id="KW-0808">Transferase</keyword>
<name>A0A099JLU3_9MICO</name>
<keyword evidence="5" id="KW-1185">Reference proteome</keyword>
<gene>
    <name evidence="4" type="ORF">BJ997_003803</name>
    <name evidence="3" type="ORF">GY21_06250</name>
</gene>
<evidence type="ECO:0000256" key="1">
    <source>
        <dbReference type="SAM" id="SignalP"/>
    </source>
</evidence>
<dbReference type="PANTHER" id="PTHR45431:SF3">
    <property type="entry name" value="RHODANESE-LIKE DOMAIN-CONTAINING PROTEIN 15, CHLOROPLASTIC"/>
    <property type="match status" value="1"/>
</dbReference>
<dbReference type="Pfam" id="PF00581">
    <property type="entry name" value="Rhodanese"/>
    <property type="match status" value="1"/>
</dbReference>
<reference evidence="4 6" key="2">
    <citation type="submission" date="2020-08" db="EMBL/GenBank/DDBJ databases">
        <title>Sequencing the genomes of 1000 actinobacteria strains.</title>
        <authorList>
            <person name="Klenk H.-P."/>
        </authorList>
    </citation>
    <scope>NUCLEOTIDE SEQUENCE [LARGE SCALE GENOMIC DNA]</scope>
    <source>
        <strain evidence="4 6">DSM 21065</strain>
    </source>
</reference>
<dbReference type="Proteomes" id="UP000561726">
    <property type="component" value="Unassembled WGS sequence"/>
</dbReference>
<dbReference type="InterPro" id="IPR001763">
    <property type="entry name" value="Rhodanese-like_dom"/>
</dbReference>
<evidence type="ECO:0000313" key="6">
    <source>
        <dbReference type="Proteomes" id="UP000561726"/>
    </source>
</evidence>
<dbReference type="GO" id="GO:0016740">
    <property type="term" value="F:transferase activity"/>
    <property type="evidence" value="ECO:0007669"/>
    <property type="project" value="UniProtKB-KW"/>
</dbReference>
<feature type="signal peptide" evidence="1">
    <location>
        <begin position="1"/>
        <end position="19"/>
    </location>
</feature>
<dbReference type="OrthoDB" id="9800872at2"/>
<feature type="domain" description="Rhodanese" evidence="2">
    <location>
        <begin position="33"/>
        <end position="122"/>
    </location>
</feature>
<protein>
    <submittedName>
        <fullName evidence="4">Rhodanese-related sulfurtransferase</fullName>
    </submittedName>
</protein>
<reference evidence="3 5" key="1">
    <citation type="submission" date="2014-08" db="EMBL/GenBank/DDBJ databases">
        <authorList>
            <person name="Sisinthy S."/>
        </authorList>
    </citation>
    <scope>NUCLEOTIDE SEQUENCE [LARGE SCALE GENOMIC DNA]</scope>
    <source>
        <strain evidence="3 5">RuG17</strain>
    </source>
</reference>
<evidence type="ECO:0000313" key="5">
    <source>
        <dbReference type="Proteomes" id="UP000029864"/>
    </source>
</evidence>
<dbReference type="PANTHER" id="PTHR45431">
    <property type="entry name" value="RHODANESE-LIKE DOMAIN-CONTAINING PROTEIN 15, CHLOROPLASTIC"/>
    <property type="match status" value="1"/>
</dbReference>
<dbReference type="InterPro" id="IPR052367">
    <property type="entry name" value="Thiosulfate_ST/Rhodanese-like"/>
</dbReference>
<accession>A0A099JLU3</accession>
<dbReference type="PROSITE" id="PS51257">
    <property type="entry name" value="PROKAR_LIPOPROTEIN"/>
    <property type="match status" value="1"/>
</dbReference>
<feature type="chain" id="PRO_5038207546" evidence="1">
    <location>
        <begin position="20"/>
        <end position="125"/>
    </location>
</feature>
<comment type="caution">
    <text evidence="3">The sequence shown here is derived from an EMBL/GenBank/DDBJ whole genome shotgun (WGS) entry which is preliminary data.</text>
</comment>
<dbReference type="PROSITE" id="PS50206">
    <property type="entry name" value="RHODANESE_3"/>
    <property type="match status" value="1"/>
</dbReference>
<evidence type="ECO:0000313" key="4">
    <source>
        <dbReference type="EMBL" id="MBB5643255.1"/>
    </source>
</evidence>
<dbReference type="SUPFAM" id="SSF52821">
    <property type="entry name" value="Rhodanese/Cell cycle control phosphatase"/>
    <property type="match status" value="1"/>
</dbReference>
<sequence>MKRMLAVLVLALSAAVGLAACSASDVAPERVTITAETVVIDVRTSAEYAESHLEGAINIDAQSDAFDSLVSALPADGDYVVYCSTGNRSGAAVSRMTELGFTTLADAGGFEEASASTGLAIVGAP</sequence>
<organism evidence="3 5">
    <name type="scientific">Cryobacterium roopkundense</name>
    <dbReference type="NCBI Taxonomy" id="1001240"/>
    <lineage>
        <taxon>Bacteria</taxon>
        <taxon>Bacillati</taxon>
        <taxon>Actinomycetota</taxon>
        <taxon>Actinomycetes</taxon>
        <taxon>Micrococcales</taxon>
        <taxon>Microbacteriaceae</taxon>
        <taxon>Cryobacterium</taxon>
    </lineage>
</organism>
<dbReference type="eggNOG" id="COG0607">
    <property type="taxonomic scope" value="Bacteria"/>
</dbReference>
<dbReference type="EMBL" id="JACHBQ010000001">
    <property type="protein sequence ID" value="MBB5643255.1"/>
    <property type="molecule type" value="Genomic_DNA"/>
</dbReference>
<dbReference type="SMART" id="SM00450">
    <property type="entry name" value="RHOD"/>
    <property type="match status" value="1"/>
</dbReference>
<dbReference type="AlphaFoldDB" id="A0A099JLU3"/>
<dbReference type="STRING" id="1001240.GY21_06250"/>
<evidence type="ECO:0000259" key="2">
    <source>
        <dbReference type="PROSITE" id="PS50206"/>
    </source>
</evidence>
<dbReference type="RefSeq" id="WP_035835853.1">
    <property type="nucleotide sequence ID" value="NZ_JACHBQ010000001.1"/>
</dbReference>
<dbReference type="EMBL" id="JPXF01000018">
    <property type="protein sequence ID" value="KGJ79126.1"/>
    <property type="molecule type" value="Genomic_DNA"/>
</dbReference>
<evidence type="ECO:0000313" key="3">
    <source>
        <dbReference type="EMBL" id="KGJ79126.1"/>
    </source>
</evidence>
<dbReference type="Gene3D" id="3.40.250.10">
    <property type="entry name" value="Rhodanese-like domain"/>
    <property type="match status" value="1"/>
</dbReference>
<proteinExistence type="predicted"/>
<keyword evidence="1" id="KW-0732">Signal</keyword>
<dbReference type="Proteomes" id="UP000029864">
    <property type="component" value="Unassembled WGS sequence"/>
</dbReference>